<keyword evidence="2" id="KW-1185">Reference proteome</keyword>
<reference evidence="1" key="1">
    <citation type="submission" date="2021-05" db="EMBL/GenBank/DDBJ databases">
        <authorList>
            <person name="Scholz U."/>
            <person name="Mascher M."/>
            <person name="Fiebig A."/>
        </authorList>
    </citation>
    <scope>NUCLEOTIDE SEQUENCE [LARGE SCALE GENOMIC DNA]</scope>
</reference>
<dbReference type="EnsemblPlants" id="AVESA.00010b.r2.4AG0596870.1">
    <property type="protein sequence ID" value="AVESA.00010b.r2.4AG0596870.1.CDS"/>
    <property type="gene ID" value="AVESA.00010b.r2.4AG0596870"/>
</dbReference>
<evidence type="ECO:0000313" key="2">
    <source>
        <dbReference type="Proteomes" id="UP001732700"/>
    </source>
</evidence>
<name>A0ACD5W8Y6_AVESA</name>
<reference evidence="1" key="2">
    <citation type="submission" date="2025-09" db="UniProtKB">
        <authorList>
            <consortium name="EnsemblPlants"/>
        </authorList>
    </citation>
    <scope>IDENTIFICATION</scope>
</reference>
<evidence type="ECO:0000313" key="1">
    <source>
        <dbReference type="EnsemblPlants" id="AVESA.00010b.r2.4AG0596870.1.CDS"/>
    </source>
</evidence>
<protein>
    <submittedName>
        <fullName evidence="1">Uncharacterized protein</fullName>
    </submittedName>
</protein>
<organism evidence="1 2">
    <name type="scientific">Avena sativa</name>
    <name type="common">Oat</name>
    <dbReference type="NCBI Taxonomy" id="4498"/>
    <lineage>
        <taxon>Eukaryota</taxon>
        <taxon>Viridiplantae</taxon>
        <taxon>Streptophyta</taxon>
        <taxon>Embryophyta</taxon>
        <taxon>Tracheophyta</taxon>
        <taxon>Spermatophyta</taxon>
        <taxon>Magnoliopsida</taxon>
        <taxon>Liliopsida</taxon>
        <taxon>Poales</taxon>
        <taxon>Poaceae</taxon>
        <taxon>BOP clade</taxon>
        <taxon>Pooideae</taxon>
        <taxon>Poodae</taxon>
        <taxon>Poeae</taxon>
        <taxon>Poeae Chloroplast Group 1 (Aveneae type)</taxon>
        <taxon>Aveninae</taxon>
        <taxon>Avena</taxon>
    </lineage>
</organism>
<sequence length="443" mass="47552">MKVLVLAALLLAFQAPFVSSAADYPTKVFKLQRHNQLPAGGMRVVELPLNGTGEYLVHGPYLTRVELGNPPQSLDVLIDTGSSIPWVACRSSHGLSTRHFNTAASSPTSLACSDHSCQYMAGTNFAQCNGSRCIYDLTYGTGDTPTSSSARGSYLSDVVHLDGVSAQIVFGCTESSSGQLANFSFDGVFGFGPYHMSFASQLFSAGIAARVFTLCMHSPTGSGLLAFGEAVDPGLVYTPMLPSQDYYIVNLQSIAVNGQTLPISSSVFRPSTEQFTFFDSGTTLAYLADGAYDPFVNAIRTATPPSASPFIDSKGQLCFVTSTSIDLSFPSVELHFAGGAKMKLQPHNYLYHSQVKESTYCIAWFRNAGRQVTLLGDIVLVDKVLVHDLGNMRLGWADYDCSRPVNITSSPKKKTISSGQGSRIVSTSTAIALVLTFYIIISF</sequence>
<accession>A0ACD5W8Y6</accession>
<proteinExistence type="predicted"/>
<dbReference type="Proteomes" id="UP001732700">
    <property type="component" value="Chromosome 4A"/>
</dbReference>